<proteinExistence type="predicted"/>
<accession>A0A8H3AUX6</accession>
<protein>
    <submittedName>
        <fullName evidence="2">Uncharacterized protein</fullName>
    </submittedName>
</protein>
<feature type="compositionally biased region" description="Basic and acidic residues" evidence="1">
    <location>
        <begin position="21"/>
        <end position="32"/>
    </location>
</feature>
<gene>
    <name evidence="2" type="ORF">RDB_LOCUS70047</name>
</gene>
<dbReference type="Proteomes" id="UP000663826">
    <property type="component" value="Unassembled WGS sequence"/>
</dbReference>
<feature type="compositionally biased region" description="Basic residues" evidence="1">
    <location>
        <begin position="48"/>
        <end position="63"/>
    </location>
</feature>
<reference evidence="2" key="1">
    <citation type="submission" date="2021-01" db="EMBL/GenBank/DDBJ databases">
        <authorList>
            <person name="Kaushik A."/>
        </authorList>
    </citation>
    <scope>NUCLEOTIDE SEQUENCE</scope>
    <source>
        <strain evidence="2">AG1-1B</strain>
    </source>
</reference>
<feature type="region of interest" description="Disordered" evidence="1">
    <location>
        <begin position="678"/>
        <end position="702"/>
    </location>
</feature>
<evidence type="ECO:0000313" key="2">
    <source>
        <dbReference type="EMBL" id="CAE6441100.1"/>
    </source>
</evidence>
<name>A0A8H3AUX6_9AGAM</name>
<feature type="region of interest" description="Disordered" evidence="1">
    <location>
        <begin position="21"/>
        <end position="63"/>
    </location>
</feature>
<dbReference type="EMBL" id="CAJMWQ010001215">
    <property type="protein sequence ID" value="CAE6441100.1"/>
    <property type="molecule type" value="Genomic_DNA"/>
</dbReference>
<comment type="caution">
    <text evidence="2">The sequence shown here is derived from an EMBL/GenBank/DDBJ whole genome shotgun (WGS) entry which is preliminary data.</text>
</comment>
<evidence type="ECO:0000256" key="1">
    <source>
        <dbReference type="SAM" id="MobiDB-lite"/>
    </source>
</evidence>
<organism evidence="2 3">
    <name type="scientific">Rhizoctonia solani</name>
    <dbReference type="NCBI Taxonomy" id="456999"/>
    <lineage>
        <taxon>Eukaryota</taxon>
        <taxon>Fungi</taxon>
        <taxon>Dikarya</taxon>
        <taxon>Basidiomycota</taxon>
        <taxon>Agaricomycotina</taxon>
        <taxon>Agaricomycetes</taxon>
        <taxon>Cantharellales</taxon>
        <taxon>Ceratobasidiaceae</taxon>
        <taxon>Rhizoctonia</taxon>
    </lineage>
</organism>
<sequence>MPPRTSTRLAKKKGKLLKVDTDEIHDDIERDSNFVNDESENEDQAPPPRKRQRAAAKSGKKVIRKKQVRGKQGGLAGLINMPIDIFTEPADAPVIPPYLEWGNEKCGRPSIVSSRYERTTLLVFDVFENMLMALESVPSALLSFVYFSGTVAPPKRRSIGYVLREDIRDLLVQYEGKKKLNDPDELEKWTNDRKELVAERQDLAQVLRRFLITLEFEREQELGDAKEARRSEIKRRLAELGWSEQDMDFGWWSDNQRAWHDLVSQVKPLTDRIWTNIQPKLIPLLETNRQQRLEVEREKRQSERRRALSKLFLEMKEQSFPALRFNAHNPVARLSSSMPTIRVIYQEPFPDFSHALNWPLIKDLYETDVSATEMEAKFSQHRDEILALVTEWKGQIQSQLLSLLRTALDDKDETPRPTISISNEEPNPLANVSDDTKLLLRADSLFHNTTPPMVVKQPLTYGSILSWKDLMGSQSLYGSSIAQTPPNFDNIQWYAEAHEVAREILADLGKPDASYLEMKSVGSVFVCGRCHETSSRTWEAMVQHYVEHKRIYAELQKDGSPLSEHEITYRNVHDPQLFTDRPMITDFATKTLENESSLGVGRSQLCKLHEITEPKVDEHYTVRSRGAISFDTDDYDSDDSYYMGHGGCNCPFHQMFGGPGYGDGYGYSDEDDDGFGLGFGFGYDDEDEDEDGYGLGSDEDYL</sequence>
<evidence type="ECO:0000313" key="3">
    <source>
        <dbReference type="Proteomes" id="UP000663826"/>
    </source>
</evidence>
<dbReference type="AlphaFoldDB" id="A0A8H3AUX6"/>
<feature type="compositionally biased region" description="Acidic residues" evidence="1">
    <location>
        <begin position="683"/>
        <end position="702"/>
    </location>
</feature>